<evidence type="ECO:0000256" key="4">
    <source>
        <dbReference type="ARBA" id="ARBA00022630"/>
    </source>
</evidence>
<evidence type="ECO:0000256" key="5">
    <source>
        <dbReference type="ARBA" id="ARBA00022723"/>
    </source>
</evidence>
<dbReference type="InterPro" id="IPR021163">
    <property type="entry name" value="Ferredox_Rdtase_adrenod"/>
</dbReference>
<keyword evidence="7 13" id="KW-0521">NADP</keyword>
<dbReference type="PANTHER" id="PTHR48467">
    <property type="entry name" value="GLUTAMATE SYNTHASE 1 [NADH], CHLOROPLASTIC-LIKE"/>
    <property type="match status" value="1"/>
</dbReference>
<evidence type="ECO:0000313" key="15">
    <source>
        <dbReference type="EMBL" id="ROS44479.1"/>
    </source>
</evidence>
<keyword evidence="5" id="KW-0479">Metal-binding</keyword>
<feature type="binding site" evidence="13">
    <location>
        <position position="466"/>
    </location>
    <ligand>
        <name>NADP(+)</name>
        <dbReference type="ChEBI" id="CHEBI:58349"/>
    </ligand>
</feature>
<dbReference type="GeneID" id="301848167"/>
<evidence type="ECO:0000256" key="10">
    <source>
        <dbReference type="ARBA" id="ARBA00023014"/>
    </source>
</evidence>
<evidence type="ECO:0000256" key="12">
    <source>
        <dbReference type="PIRSR" id="PIRSR000362-1"/>
    </source>
</evidence>
<dbReference type="PIRSF" id="PIRSF000362">
    <property type="entry name" value="FNR"/>
    <property type="match status" value="1"/>
</dbReference>
<dbReference type="Gene3D" id="3.40.50.720">
    <property type="entry name" value="NAD(P)-binding Rossmann-like Domain"/>
    <property type="match status" value="1"/>
</dbReference>
<dbReference type="Pfam" id="PF07992">
    <property type="entry name" value="Pyr_redox_2"/>
    <property type="match status" value="1"/>
</dbReference>
<keyword evidence="6 12" id="KW-0274">FAD</keyword>
<evidence type="ECO:0000256" key="6">
    <source>
        <dbReference type="ARBA" id="ARBA00022827"/>
    </source>
</evidence>
<dbReference type="InterPro" id="IPR055275">
    <property type="entry name" value="Ferredox_Rdtase"/>
</dbReference>
<evidence type="ECO:0000256" key="8">
    <source>
        <dbReference type="ARBA" id="ARBA00023002"/>
    </source>
</evidence>
<dbReference type="Gene3D" id="3.30.70.20">
    <property type="match status" value="1"/>
</dbReference>
<dbReference type="GO" id="GO:0051536">
    <property type="term" value="F:iron-sulfur cluster binding"/>
    <property type="evidence" value="ECO:0007669"/>
    <property type="project" value="UniProtKB-KW"/>
</dbReference>
<feature type="domain" description="4Fe-4S ferredoxin-type" evidence="14">
    <location>
        <begin position="1"/>
        <end position="29"/>
    </location>
</feature>
<comment type="cofactor">
    <cofactor evidence="1 12">
        <name>FAD</name>
        <dbReference type="ChEBI" id="CHEBI:57692"/>
    </cofactor>
</comment>
<evidence type="ECO:0000256" key="7">
    <source>
        <dbReference type="ARBA" id="ARBA00022857"/>
    </source>
</evidence>
<evidence type="ECO:0000256" key="2">
    <source>
        <dbReference type="ARBA" id="ARBA00008312"/>
    </source>
</evidence>
<evidence type="ECO:0000259" key="14">
    <source>
        <dbReference type="PROSITE" id="PS51379"/>
    </source>
</evidence>
<keyword evidence="10" id="KW-0411">Iron-sulfur</keyword>
<dbReference type="InterPro" id="IPR017896">
    <property type="entry name" value="4Fe4S_Fe-S-bd"/>
</dbReference>
<feature type="binding site" evidence="12">
    <location>
        <position position="117"/>
    </location>
    <ligand>
        <name>FAD</name>
        <dbReference type="ChEBI" id="CHEBI:57692"/>
    </ligand>
</feature>
<evidence type="ECO:0000313" key="16">
    <source>
        <dbReference type="Proteomes" id="UP000274843"/>
    </source>
</evidence>
<feature type="domain" description="4Fe-4S ferredoxin-type" evidence="14">
    <location>
        <begin position="37"/>
        <end position="66"/>
    </location>
</feature>
<dbReference type="Proteomes" id="UP000274843">
    <property type="component" value="Unassembled WGS sequence"/>
</dbReference>
<evidence type="ECO:0000256" key="1">
    <source>
        <dbReference type="ARBA" id="ARBA00001974"/>
    </source>
</evidence>
<protein>
    <recommendedName>
        <fullName evidence="3">ferredoxin--NADP(+) reductase</fullName>
        <ecNumber evidence="3">1.18.1.2</ecNumber>
    </recommendedName>
</protein>
<evidence type="ECO:0000256" key="13">
    <source>
        <dbReference type="PIRSR" id="PIRSR000362-2"/>
    </source>
</evidence>
<comment type="caution">
    <text evidence="15">The sequence shown here is derived from an EMBL/GenBank/DDBJ whole genome shotgun (WGS) entry which is preliminary data.</text>
</comment>
<accession>A0A3N2H7Q8</accession>
<keyword evidence="16" id="KW-1185">Reference proteome</keyword>
<dbReference type="GO" id="GO:0004324">
    <property type="term" value="F:ferredoxin-NADP+ reductase activity"/>
    <property type="evidence" value="ECO:0007669"/>
    <property type="project" value="UniProtKB-EC"/>
</dbReference>
<dbReference type="PANTHER" id="PTHR48467:SF1">
    <property type="entry name" value="GLUTAMATE SYNTHASE 1 [NADH], CHLOROPLASTIC-LIKE"/>
    <property type="match status" value="1"/>
</dbReference>
<feature type="binding site" evidence="12">
    <location>
        <position position="181"/>
    </location>
    <ligand>
        <name>FAD</name>
        <dbReference type="ChEBI" id="CHEBI:57692"/>
    </ligand>
</feature>
<dbReference type="PRINTS" id="PR00419">
    <property type="entry name" value="ADXRDTASE"/>
</dbReference>
<keyword evidence="9" id="KW-0408">Iron</keyword>
<dbReference type="PROSITE" id="PS51379">
    <property type="entry name" value="4FE4S_FER_2"/>
    <property type="match status" value="2"/>
</dbReference>
<comment type="catalytic activity">
    <reaction evidence="11">
        <text>2 reduced [2Fe-2S]-[ferredoxin] + NADP(+) + H(+) = 2 oxidized [2Fe-2S]-[ferredoxin] + NADPH</text>
        <dbReference type="Rhea" id="RHEA:20125"/>
        <dbReference type="Rhea" id="RHEA-COMP:10000"/>
        <dbReference type="Rhea" id="RHEA-COMP:10001"/>
        <dbReference type="ChEBI" id="CHEBI:15378"/>
        <dbReference type="ChEBI" id="CHEBI:33737"/>
        <dbReference type="ChEBI" id="CHEBI:33738"/>
        <dbReference type="ChEBI" id="CHEBI:57783"/>
        <dbReference type="ChEBI" id="CHEBI:58349"/>
        <dbReference type="EC" id="1.18.1.2"/>
    </reaction>
</comment>
<feature type="binding site" evidence="12">
    <location>
        <position position="459"/>
    </location>
    <ligand>
        <name>FAD</name>
        <dbReference type="ChEBI" id="CHEBI:57692"/>
    </ligand>
</feature>
<evidence type="ECO:0000256" key="9">
    <source>
        <dbReference type="ARBA" id="ARBA00023004"/>
    </source>
</evidence>
<dbReference type="EC" id="1.18.1.2" evidence="3"/>
<dbReference type="InterPro" id="IPR017900">
    <property type="entry name" value="4Fe4S_Fe_S_CS"/>
</dbReference>
<feature type="binding site" evidence="13">
    <location>
        <position position="308"/>
    </location>
    <ligand>
        <name>NADP(+)</name>
        <dbReference type="ChEBI" id="CHEBI:58349"/>
    </ligand>
</feature>
<feature type="binding site" evidence="12">
    <location>
        <position position="137"/>
    </location>
    <ligand>
        <name>FAD</name>
        <dbReference type="ChEBI" id="CHEBI:57692"/>
    </ligand>
</feature>
<dbReference type="InterPro" id="IPR036188">
    <property type="entry name" value="FAD/NAD-bd_sf"/>
</dbReference>
<dbReference type="InterPro" id="IPR023753">
    <property type="entry name" value="FAD/NAD-binding_dom"/>
</dbReference>
<dbReference type="RefSeq" id="WP_123686445.1">
    <property type="nucleotide sequence ID" value="NZ_RKHY01000001.1"/>
</dbReference>
<dbReference type="EMBL" id="RKHY01000001">
    <property type="protein sequence ID" value="ROS44479.1"/>
    <property type="molecule type" value="Genomic_DNA"/>
</dbReference>
<dbReference type="Gene3D" id="3.50.50.60">
    <property type="entry name" value="FAD/NAD(P)-binding domain"/>
    <property type="match status" value="1"/>
</dbReference>
<dbReference type="PROSITE" id="PS00198">
    <property type="entry name" value="4FE4S_FER_1"/>
    <property type="match status" value="1"/>
</dbReference>
<proteinExistence type="inferred from homology"/>
<dbReference type="SUPFAM" id="SSF54862">
    <property type="entry name" value="4Fe-4S ferredoxins"/>
    <property type="match status" value="1"/>
</dbReference>
<feature type="binding site" evidence="13">
    <location>
        <begin position="252"/>
        <end position="255"/>
    </location>
    <ligand>
        <name>NADP(+)</name>
        <dbReference type="ChEBI" id="CHEBI:58349"/>
    </ligand>
</feature>
<dbReference type="AlphaFoldDB" id="A0A3N2H7Q8"/>
<organism evidence="15 16">
    <name type="scientific">Amycolatopsis thermoflava</name>
    <dbReference type="NCBI Taxonomy" id="84480"/>
    <lineage>
        <taxon>Bacteria</taxon>
        <taxon>Bacillati</taxon>
        <taxon>Actinomycetota</taxon>
        <taxon>Actinomycetes</taxon>
        <taxon>Pseudonocardiales</taxon>
        <taxon>Pseudonocardiaceae</taxon>
        <taxon>Amycolatopsis</taxon>
        <taxon>Amycolatopsis methanolica group</taxon>
    </lineage>
</organism>
<feature type="binding site" evidence="13">
    <location>
        <begin position="296"/>
        <end position="297"/>
    </location>
    <ligand>
        <name>NADP(+)</name>
        <dbReference type="ChEBI" id="CHEBI:58349"/>
    </ligand>
</feature>
<dbReference type="Pfam" id="PF00037">
    <property type="entry name" value="Fer4"/>
    <property type="match status" value="1"/>
</dbReference>
<comment type="similarity">
    <text evidence="2">Belongs to the ferredoxin--NADP reductase type 1 family.</text>
</comment>
<feature type="binding site" evidence="12">
    <location>
        <position position="145"/>
    </location>
    <ligand>
        <name>FAD</name>
        <dbReference type="ChEBI" id="CHEBI:57692"/>
    </ligand>
</feature>
<keyword evidence="8" id="KW-0560">Oxidoreductase</keyword>
<gene>
    <name evidence="15" type="ORF">EDD35_6923</name>
</gene>
<reference evidence="15 16" key="1">
    <citation type="submission" date="2018-11" db="EMBL/GenBank/DDBJ databases">
        <title>Sequencing the genomes of 1000 actinobacteria strains.</title>
        <authorList>
            <person name="Klenk H.-P."/>
        </authorList>
    </citation>
    <scope>NUCLEOTIDE SEQUENCE [LARGE SCALE GENOMIC DNA]</scope>
    <source>
        <strain evidence="15 16">DSM 44348</strain>
    </source>
</reference>
<keyword evidence="4" id="KW-0285">Flavoprotein</keyword>
<sequence length="552" mass="59182">MTFVISPGCCRDASCVSVCPVQCIRPRPGDPEFETAEQLYIDPDVCIDCGACVEECPVDAIHPGHDLPAELAGYLDVNAGYFSDLPGYDRVPVRRPRPRLDDAPEELRVAVVGTGPAACYAITELATMRGTRVSVFERQPAPFGLVRSGVAPDHPHTRLIGDRFGPVLARPNVDCFFGVDVGADITVDELLEHHHAVVVATGAQEDRRLGIPGEDLPGAFGANAFVGWYNGRPEHAADRVDLSGERAVVIGNGNVALDIARILVRDRETLARTDIADHALEALRRSTIREVVIAGRRGPDSLACSAGELGELARLHDVDLTVTCSREELEHLESTSHTGDTPRRRANLVLEAARRPQRPGAKRIDFRFLSVPVAIEGTDRVEGITFAEQRIDRSSGSPLLVETGRRETLPASVVVKAIGYSSRPPAGVPVDPAKGVIPNRAGRVIEDGEPLAGLYCAGWAKRGPSGVIGSNKVCSEETVAGLLEDFTAGRLAKPVKTRADLDALVRARVPGVLGAAGWQRIDAAERDAGRAAGRPRVKFVSVEEMLSVARGR</sequence>
<dbReference type="GO" id="GO:0046872">
    <property type="term" value="F:metal ion binding"/>
    <property type="evidence" value="ECO:0007669"/>
    <property type="project" value="UniProtKB-KW"/>
</dbReference>
<feature type="binding site" evidence="12">
    <location>
        <begin position="466"/>
        <end position="468"/>
    </location>
    <ligand>
        <name>FAD</name>
        <dbReference type="ChEBI" id="CHEBI:57692"/>
    </ligand>
</feature>
<name>A0A3N2H7Q8_9PSEU</name>
<evidence type="ECO:0000256" key="3">
    <source>
        <dbReference type="ARBA" id="ARBA00013223"/>
    </source>
</evidence>
<evidence type="ECO:0000256" key="11">
    <source>
        <dbReference type="ARBA" id="ARBA00047776"/>
    </source>
</evidence>
<dbReference type="SUPFAM" id="SSF51971">
    <property type="entry name" value="Nucleotide-binding domain"/>
    <property type="match status" value="1"/>
</dbReference>